<dbReference type="EMBL" id="MT234342">
    <property type="protein sequence ID" value="QIW87790.1"/>
    <property type="molecule type" value="Genomic_DNA"/>
</dbReference>
<dbReference type="Proteomes" id="UP000671873">
    <property type="component" value="Segment"/>
</dbReference>
<reference evidence="1 2" key="1">
    <citation type="submission" date="2020-03" db="EMBL/GenBank/DDBJ databases">
        <authorList>
            <person name="Holtappels D."/>
            <person name="Bomans J.P.J."/>
            <person name="Lavigne R."/>
            <person name="Wagemans J."/>
        </authorList>
    </citation>
    <scope>NUCLEOTIDE SEQUENCE [LARGE SCALE GENOMIC DNA]</scope>
    <source>
        <strain evidence="1 2">OLIVR5</strain>
    </source>
</reference>
<name>A0A858MV21_9CAUD</name>
<proteinExistence type="predicted"/>
<accession>A0A858MV21</accession>
<evidence type="ECO:0000313" key="1">
    <source>
        <dbReference type="EMBL" id="QIW87790.1"/>
    </source>
</evidence>
<evidence type="ECO:0000313" key="2">
    <source>
        <dbReference type="Proteomes" id="UP000671873"/>
    </source>
</evidence>
<keyword evidence="2" id="KW-1185">Reference proteome</keyword>
<protein>
    <submittedName>
        <fullName evidence="1">Uncharacterized protein</fullName>
    </submittedName>
</protein>
<sequence length="41" mass="4740">MADLNVLVSILVFTLRDINIPYNSIPYTFIPRMENIESVKV</sequence>
<organism evidence="1 2">
    <name type="scientific">Agrobacterium phage OLIVR5</name>
    <dbReference type="NCBI Taxonomy" id="2723773"/>
    <lineage>
        <taxon>Viruses</taxon>
        <taxon>Duplodnaviria</taxon>
        <taxon>Heunggongvirae</taxon>
        <taxon>Uroviricota</taxon>
        <taxon>Caudoviricetes</taxon>
        <taxon>Pootjesviridae</taxon>
        <taxon>Heverleevirus</taxon>
        <taxon>Heverleevirus OLIVR5</taxon>
    </lineage>
</organism>
<gene>
    <name evidence="1" type="ORF">Ab1vBOLIVR5_gp142</name>
</gene>